<protein>
    <submittedName>
        <fullName evidence="3">Extracellular solute-binding protein</fullName>
    </submittedName>
</protein>
<dbReference type="RefSeq" id="WP_277566037.1">
    <property type="nucleotide sequence ID" value="NZ_JAPDHZ010000003.1"/>
</dbReference>
<accession>A0A9X4KHS8</accession>
<gene>
    <name evidence="3" type="ORF">OMP38_16110</name>
</gene>
<evidence type="ECO:0000256" key="2">
    <source>
        <dbReference type="SAM" id="SignalP"/>
    </source>
</evidence>
<keyword evidence="4" id="KW-1185">Reference proteome</keyword>
<dbReference type="SUPFAM" id="SSF53850">
    <property type="entry name" value="Periplasmic binding protein-like II"/>
    <property type="match status" value="1"/>
</dbReference>
<dbReference type="PANTHER" id="PTHR43649:SF33">
    <property type="entry name" value="POLYGALACTURONAN_RHAMNOGALACTURONAN-BINDING PROTEIN YTCQ"/>
    <property type="match status" value="1"/>
</dbReference>
<dbReference type="Proteomes" id="UP001153387">
    <property type="component" value="Unassembled WGS sequence"/>
</dbReference>
<dbReference type="AlphaFoldDB" id="A0A9X4KHS8"/>
<comment type="caution">
    <text evidence="3">The sequence shown here is derived from an EMBL/GenBank/DDBJ whole genome shotgun (WGS) entry which is preliminary data.</text>
</comment>
<evidence type="ECO:0000313" key="4">
    <source>
        <dbReference type="Proteomes" id="UP001153387"/>
    </source>
</evidence>
<keyword evidence="1 2" id="KW-0732">Signal</keyword>
<reference evidence="3 4" key="1">
    <citation type="submission" date="2022-10" db="EMBL/GenBank/DDBJ databases">
        <title>Comparative genomic analysis of Cohnella hashimotonis sp. nov., isolated from the International Space Station.</title>
        <authorList>
            <person name="Simpson A."/>
            <person name="Venkateswaran K."/>
        </authorList>
    </citation>
    <scope>NUCLEOTIDE SEQUENCE [LARGE SCALE GENOMIC DNA]</scope>
    <source>
        <strain evidence="3 4">DSM 18997</strain>
    </source>
</reference>
<organism evidence="3 4">
    <name type="scientific">Cohnella ginsengisoli</name>
    <dbReference type="NCBI Taxonomy" id="425004"/>
    <lineage>
        <taxon>Bacteria</taxon>
        <taxon>Bacillati</taxon>
        <taxon>Bacillota</taxon>
        <taxon>Bacilli</taxon>
        <taxon>Bacillales</taxon>
        <taxon>Paenibacillaceae</taxon>
        <taxon>Cohnella</taxon>
    </lineage>
</organism>
<dbReference type="PANTHER" id="PTHR43649">
    <property type="entry name" value="ARABINOSE-BINDING PROTEIN-RELATED"/>
    <property type="match status" value="1"/>
</dbReference>
<dbReference type="Gene3D" id="3.40.190.10">
    <property type="entry name" value="Periplasmic binding protein-like II"/>
    <property type="match status" value="2"/>
</dbReference>
<dbReference type="EMBL" id="JAPDHZ010000003">
    <property type="protein sequence ID" value="MDG0792220.1"/>
    <property type="molecule type" value="Genomic_DNA"/>
</dbReference>
<evidence type="ECO:0000313" key="3">
    <source>
        <dbReference type="EMBL" id="MDG0792220.1"/>
    </source>
</evidence>
<name>A0A9X4KHS8_9BACL</name>
<dbReference type="InterPro" id="IPR050490">
    <property type="entry name" value="Bact_solute-bd_prot1"/>
</dbReference>
<dbReference type="PROSITE" id="PS51257">
    <property type="entry name" value="PROKAR_LIPOPROTEIN"/>
    <property type="match status" value="1"/>
</dbReference>
<sequence length="548" mass="60757">MVKRMKWLAAGLSVIQVGLIVSACGNSNNNDSPSPAAASGTAGASASASASGEKMKLMVWNFDADKTNLNGYAMNAIREKLGVDLDFYTSTNDPDAIREKLLLQIASGDIPDWWKEVPFADADKFADQGAAAEIPLDLLEKNAPNYMKWMEKNLGPDPMRYVRRPDGKIYSLPVLWTLASSSEVLGYRKDWLEKVGITKTPETIDEMGEALTRFRNDDPDGNGKKDTYGMTAVTTSGQGPSIAAIFSPVFGAYGVYPGATVDMDGKAVRGEVEPGAKEALTTLSKWFKSELIDPEFFVNKDTNLDDKVISSKVGAVARSWWEFIQPEAFFSGKYYVKLREQVPNAEWALSSGPKGPDGKFGITEGNPMLGTGIQFGIQLEKDQAKMAKYLQMFDATSFDMDLFTKIKYGEEGVTYERKEDGSYVYLPPYDKEEERTKFGIGPYYHAPASFNDYDFQAPFMTRKDLMPVKEEAASKGIGKYDFMTPLSKPVYTEFKDALDQMTIKNYINFITGRRPIGEFDAFVAEWKKAGGEQVLAEAQAKLDELNKK</sequence>
<feature type="chain" id="PRO_5040992134" evidence="2">
    <location>
        <begin position="24"/>
        <end position="548"/>
    </location>
</feature>
<feature type="signal peptide" evidence="2">
    <location>
        <begin position="1"/>
        <end position="23"/>
    </location>
</feature>
<proteinExistence type="predicted"/>
<evidence type="ECO:0000256" key="1">
    <source>
        <dbReference type="ARBA" id="ARBA00022729"/>
    </source>
</evidence>